<accession>A0AAP0RUB7</accession>
<organism evidence="8 9">
    <name type="scientific">Liquidambar formosana</name>
    <name type="common">Formosan gum</name>
    <dbReference type="NCBI Taxonomy" id="63359"/>
    <lineage>
        <taxon>Eukaryota</taxon>
        <taxon>Viridiplantae</taxon>
        <taxon>Streptophyta</taxon>
        <taxon>Embryophyta</taxon>
        <taxon>Tracheophyta</taxon>
        <taxon>Spermatophyta</taxon>
        <taxon>Magnoliopsida</taxon>
        <taxon>eudicotyledons</taxon>
        <taxon>Gunneridae</taxon>
        <taxon>Pentapetalae</taxon>
        <taxon>Saxifragales</taxon>
        <taxon>Altingiaceae</taxon>
        <taxon>Liquidambar</taxon>
    </lineage>
</organism>
<evidence type="ECO:0000256" key="1">
    <source>
        <dbReference type="ARBA" id="ARBA00022723"/>
    </source>
</evidence>
<evidence type="ECO:0000256" key="2">
    <source>
        <dbReference type="ARBA" id="ARBA00023008"/>
    </source>
</evidence>
<evidence type="ECO:0000256" key="3">
    <source>
        <dbReference type="ARBA" id="ARBA00023180"/>
    </source>
</evidence>
<dbReference type="GO" id="GO:0005886">
    <property type="term" value="C:plasma membrane"/>
    <property type="evidence" value="ECO:0007669"/>
    <property type="project" value="TreeGrafter"/>
</dbReference>
<comment type="caution">
    <text evidence="8">The sequence shown here is derived from an EMBL/GenBank/DDBJ whole genome shotgun (WGS) entry which is preliminary data.</text>
</comment>
<evidence type="ECO:0000313" key="8">
    <source>
        <dbReference type="EMBL" id="KAK9282527.1"/>
    </source>
</evidence>
<dbReference type="GO" id="GO:0009055">
    <property type="term" value="F:electron transfer activity"/>
    <property type="evidence" value="ECO:0007669"/>
    <property type="project" value="InterPro"/>
</dbReference>
<dbReference type="PROSITE" id="PS51485">
    <property type="entry name" value="PHYTOCYANIN"/>
    <property type="match status" value="2"/>
</dbReference>
<feature type="compositionally biased region" description="Pro residues" evidence="4">
    <location>
        <begin position="319"/>
        <end position="329"/>
    </location>
</feature>
<evidence type="ECO:0000256" key="5">
    <source>
        <dbReference type="SAM" id="Phobius"/>
    </source>
</evidence>
<evidence type="ECO:0000256" key="6">
    <source>
        <dbReference type="SAM" id="SignalP"/>
    </source>
</evidence>
<reference evidence="8 9" key="1">
    <citation type="journal article" date="2024" name="Plant J.">
        <title>Genome sequences and population genomics reveal climatic adaptation and genomic divergence between two closely related sweetgum species.</title>
        <authorList>
            <person name="Xu W.Q."/>
            <person name="Ren C.Q."/>
            <person name="Zhang X.Y."/>
            <person name="Comes H.P."/>
            <person name="Liu X.H."/>
            <person name="Li Y.G."/>
            <person name="Kettle C.J."/>
            <person name="Jalonen R."/>
            <person name="Gaisberger H."/>
            <person name="Ma Y.Z."/>
            <person name="Qiu Y.X."/>
        </authorList>
    </citation>
    <scope>NUCLEOTIDE SEQUENCE [LARGE SCALE GENOMIC DNA]</scope>
    <source>
        <strain evidence="8">Hangzhou</strain>
    </source>
</reference>
<dbReference type="InterPro" id="IPR039391">
    <property type="entry name" value="Phytocyanin-like"/>
</dbReference>
<keyword evidence="1" id="KW-0479">Metal-binding</keyword>
<dbReference type="Gene3D" id="2.60.40.420">
    <property type="entry name" value="Cupredoxins - blue copper proteins"/>
    <property type="match status" value="2"/>
</dbReference>
<feature type="compositionally biased region" description="Low complexity" evidence="4">
    <location>
        <begin position="119"/>
        <end position="141"/>
    </location>
</feature>
<keyword evidence="6" id="KW-0732">Signal</keyword>
<keyword evidence="2" id="KW-0186">Copper</keyword>
<feature type="region of interest" description="Disordered" evidence="4">
    <location>
        <begin position="116"/>
        <end position="145"/>
    </location>
</feature>
<evidence type="ECO:0000256" key="4">
    <source>
        <dbReference type="SAM" id="MobiDB-lite"/>
    </source>
</evidence>
<feature type="domain" description="Phytocyanin" evidence="7">
    <location>
        <begin position="197"/>
        <end position="298"/>
    </location>
</feature>
<dbReference type="InterPro" id="IPR008972">
    <property type="entry name" value="Cupredoxin"/>
</dbReference>
<dbReference type="Pfam" id="PF02298">
    <property type="entry name" value="Cu_bind_like"/>
    <property type="match status" value="2"/>
</dbReference>
<keyword evidence="5" id="KW-0472">Membrane</keyword>
<keyword evidence="5" id="KW-0812">Transmembrane</keyword>
<feature type="signal peptide" evidence="6">
    <location>
        <begin position="1"/>
        <end position="22"/>
    </location>
</feature>
<dbReference type="PANTHER" id="PTHR33021">
    <property type="entry name" value="BLUE COPPER PROTEIN"/>
    <property type="match status" value="1"/>
</dbReference>
<feature type="domain" description="Phytocyanin" evidence="7">
    <location>
        <begin position="23"/>
        <end position="124"/>
    </location>
</feature>
<dbReference type="GO" id="GO:0046872">
    <property type="term" value="F:metal ion binding"/>
    <property type="evidence" value="ECO:0007669"/>
    <property type="project" value="UniProtKB-KW"/>
</dbReference>
<sequence>MAVPRCAMAFLLVMALCGVSMATVYKVGDAAGWTIIGDVDYNKWAANKTFQVGDIITFEYNAQFHNVLQVKHAKFRSCNTTAPVATYTSGNDSITIKRAGHFYYICGFPGHCQGGQKVDTPSDSSPSPSPSSSATAPAPSDKNSAPSLHSSMGILAGKLGLSVVALAFCIAVSAMALAKSAVVFFLIMALCGVSMAAVYKVGDSVGWTTEGPVDYKKWASSKTFRVGDILIFEYNPEYHNVKQVKHPDFHSCNATYPVATYTSGNDSITIKRHGHYFFLCSFSNHCQEGMKIDIRVPKITPSPSLPSPSSSPSASPYPYDGPSPYPAMAPAPESSAPSLHSSLGGLSLVALAFCIAGVGF</sequence>
<feature type="compositionally biased region" description="Low complexity" evidence="4">
    <location>
        <begin position="307"/>
        <end position="318"/>
    </location>
</feature>
<dbReference type="EMBL" id="JBBPBK010000007">
    <property type="protein sequence ID" value="KAK9282527.1"/>
    <property type="molecule type" value="Genomic_DNA"/>
</dbReference>
<dbReference type="PROSITE" id="PS00196">
    <property type="entry name" value="COPPER_BLUE"/>
    <property type="match status" value="1"/>
</dbReference>
<dbReference type="SUPFAM" id="SSF49503">
    <property type="entry name" value="Cupredoxins"/>
    <property type="match status" value="2"/>
</dbReference>
<dbReference type="InterPro" id="IPR028871">
    <property type="entry name" value="BlueCu_1_BS"/>
</dbReference>
<evidence type="ECO:0000259" key="7">
    <source>
        <dbReference type="PROSITE" id="PS51485"/>
    </source>
</evidence>
<dbReference type="InterPro" id="IPR003245">
    <property type="entry name" value="Phytocyanin_dom"/>
</dbReference>
<dbReference type="Proteomes" id="UP001415857">
    <property type="component" value="Unassembled WGS sequence"/>
</dbReference>
<dbReference type="PANTHER" id="PTHR33021:SF339">
    <property type="entry name" value="OS07G0570600 PROTEIN"/>
    <property type="match status" value="1"/>
</dbReference>
<dbReference type="AlphaFoldDB" id="A0AAP0RUB7"/>
<keyword evidence="3" id="KW-0325">Glycoprotein</keyword>
<feature type="transmembrane region" description="Helical" evidence="5">
    <location>
        <begin position="181"/>
        <end position="199"/>
    </location>
</feature>
<evidence type="ECO:0000313" key="9">
    <source>
        <dbReference type="Proteomes" id="UP001415857"/>
    </source>
</evidence>
<dbReference type="CDD" id="cd04216">
    <property type="entry name" value="Phytocyanin"/>
    <property type="match status" value="1"/>
</dbReference>
<gene>
    <name evidence="8" type="ORF">L1049_005447</name>
</gene>
<keyword evidence="9" id="KW-1185">Reference proteome</keyword>
<feature type="chain" id="PRO_5042905208" description="Phytocyanin domain-containing protein" evidence="6">
    <location>
        <begin position="23"/>
        <end position="360"/>
    </location>
</feature>
<feature type="region of interest" description="Disordered" evidence="4">
    <location>
        <begin position="300"/>
        <end position="333"/>
    </location>
</feature>
<dbReference type="FunFam" id="2.60.40.420:FF:000003">
    <property type="entry name" value="Blue copper"/>
    <property type="match status" value="2"/>
</dbReference>
<keyword evidence="5" id="KW-1133">Transmembrane helix</keyword>
<name>A0AAP0RUB7_LIQFO</name>
<proteinExistence type="predicted"/>
<feature type="transmembrane region" description="Helical" evidence="5">
    <location>
        <begin position="152"/>
        <end position="174"/>
    </location>
</feature>
<protein>
    <recommendedName>
        <fullName evidence="7">Phytocyanin domain-containing protein</fullName>
    </recommendedName>
</protein>